<gene>
    <name evidence="1" type="ORF">PILCRDRAFT_822942</name>
</gene>
<sequence length="239" mass="27285">MIELDISPLVMSAIQRHYLLRRINRRHGQARGSILHYDPITRNLRAWFWPVTEAGERVTPSDLTAYRISHDFIGPCCLCAHDTDMPQYVESSIYMAFDGPFFGEYVASCATNKCSYLVPIERMYGRLGLMVKRYQLRVPPRSPPSAGSDAFASVSTYRRSARRSQTMTDLWLRLDTWPEPGLSRAEVRKLLATCRCGMVMTRRVFKYHTCAQKLVQPPIIDLTSSTDAEVIDLTVDSVQ</sequence>
<dbReference type="InParanoid" id="A0A0C3B1N1"/>
<proteinExistence type="predicted"/>
<reference evidence="2" key="2">
    <citation type="submission" date="2015-01" db="EMBL/GenBank/DDBJ databases">
        <title>Evolutionary Origins and Diversification of the Mycorrhizal Mutualists.</title>
        <authorList>
            <consortium name="DOE Joint Genome Institute"/>
            <consortium name="Mycorrhizal Genomics Consortium"/>
            <person name="Kohler A."/>
            <person name="Kuo A."/>
            <person name="Nagy L.G."/>
            <person name="Floudas D."/>
            <person name="Copeland A."/>
            <person name="Barry K.W."/>
            <person name="Cichocki N."/>
            <person name="Veneault-Fourrey C."/>
            <person name="LaButti K."/>
            <person name="Lindquist E.A."/>
            <person name="Lipzen A."/>
            <person name="Lundell T."/>
            <person name="Morin E."/>
            <person name="Murat C."/>
            <person name="Riley R."/>
            <person name="Ohm R."/>
            <person name="Sun H."/>
            <person name="Tunlid A."/>
            <person name="Henrissat B."/>
            <person name="Grigoriev I.V."/>
            <person name="Hibbett D.S."/>
            <person name="Martin F."/>
        </authorList>
    </citation>
    <scope>NUCLEOTIDE SEQUENCE [LARGE SCALE GENOMIC DNA]</scope>
    <source>
        <strain evidence="2">F 1598</strain>
    </source>
</reference>
<dbReference type="AlphaFoldDB" id="A0A0C3B1N1"/>
<dbReference type="Proteomes" id="UP000054166">
    <property type="component" value="Unassembled WGS sequence"/>
</dbReference>
<evidence type="ECO:0000313" key="1">
    <source>
        <dbReference type="EMBL" id="KIM80093.1"/>
    </source>
</evidence>
<keyword evidence="2" id="KW-1185">Reference proteome</keyword>
<dbReference type="EMBL" id="KN833006">
    <property type="protein sequence ID" value="KIM80093.1"/>
    <property type="molecule type" value="Genomic_DNA"/>
</dbReference>
<organism evidence="1 2">
    <name type="scientific">Piloderma croceum (strain F 1598)</name>
    <dbReference type="NCBI Taxonomy" id="765440"/>
    <lineage>
        <taxon>Eukaryota</taxon>
        <taxon>Fungi</taxon>
        <taxon>Dikarya</taxon>
        <taxon>Basidiomycota</taxon>
        <taxon>Agaricomycotina</taxon>
        <taxon>Agaricomycetes</taxon>
        <taxon>Agaricomycetidae</taxon>
        <taxon>Atheliales</taxon>
        <taxon>Atheliaceae</taxon>
        <taxon>Piloderma</taxon>
    </lineage>
</organism>
<dbReference type="OrthoDB" id="2611509at2759"/>
<evidence type="ECO:0000313" key="2">
    <source>
        <dbReference type="Proteomes" id="UP000054166"/>
    </source>
</evidence>
<reference evidence="1 2" key="1">
    <citation type="submission" date="2014-04" db="EMBL/GenBank/DDBJ databases">
        <authorList>
            <consortium name="DOE Joint Genome Institute"/>
            <person name="Kuo A."/>
            <person name="Tarkka M."/>
            <person name="Buscot F."/>
            <person name="Kohler A."/>
            <person name="Nagy L.G."/>
            <person name="Floudas D."/>
            <person name="Copeland A."/>
            <person name="Barry K.W."/>
            <person name="Cichocki N."/>
            <person name="Veneault-Fourrey C."/>
            <person name="LaButti K."/>
            <person name="Lindquist E.A."/>
            <person name="Lipzen A."/>
            <person name="Lundell T."/>
            <person name="Morin E."/>
            <person name="Murat C."/>
            <person name="Sun H."/>
            <person name="Tunlid A."/>
            <person name="Henrissat B."/>
            <person name="Grigoriev I.V."/>
            <person name="Hibbett D.S."/>
            <person name="Martin F."/>
            <person name="Nordberg H.P."/>
            <person name="Cantor M.N."/>
            <person name="Hua S.X."/>
        </authorList>
    </citation>
    <scope>NUCLEOTIDE SEQUENCE [LARGE SCALE GENOMIC DNA]</scope>
    <source>
        <strain evidence="1 2">F 1598</strain>
    </source>
</reference>
<dbReference type="HOGENOM" id="CLU_084542_1_0_1"/>
<accession>A0A0C3B1N1</accession>
<name>A0A0C3B1N1_PILCF</name>
<protein>
    <submittedName>
        <fullName evidence="1">Uncharacterized protein</fullName>
    </submittedName>
</protein>